<dbReference type="GO" id="GO:0005829">
    <property type="term" value="C:cytosol"/>
    <property type="evidence" value="ECO:0007669"/>
    <property type="project" value="TreeGrafter"/>
</dbReference>
<feature type="domain" description="Peptidase S9A N-terminal" evidence="8">
    <location>
        <begin position="9"/>
        <end position="420"/>
    </location>
</feature>
<dbReference type="SUPFAM" id="SSF53474">
    <property type="entry name" value="alpha/beta-Hydrolases"/>
    <property type="match status" value="1"/>
</dbReference>
<proteinExistence type="inferred from homology"/>
<evidence type="ECO:0000256" key="4">
    <source>
        <dbReference type="ARBA" id="ARBA00022670"/>
    </source>
</evidence>
<dbReference type="Pfam" id="PF02897">
    <property type="entry name" value="Peptidase_S9_N"/>
    <property type="match status" value="1"/>
</dbReference>
<reference evidence="9 10" key="1">
    <citation type="submission" date="2019-03" db="EMBL/GenBank/DDBJ databases">
        <title>Genomic Encyclopedia of Type Strains, Phase IV (KMG-IV): sequencing the most valuable type-strain genomes for metagenomic binning, comparative biology and taxonomic classification.</title>
        <authorList>
            <person name="Goeker M."/>
        </authorList>
    </citation>
    <scope>NUCLEOTIDE SEQUENCE [LARGE SCALE GENOMIC DNA]</scope>
    <source>
        <strain evidence="9 10">DSM 46770</strain>
    </source>
</reference>
<comment type="catalytic activity">
    <reaction evidence="1">
        <text>Hydrolysis of Pro-|-Xaa &gt;&gt; Ala-|-Xaa in oligopeptides.</text>
        <dbReference type="EC" id="3.4.21.26"/>
    </reaction>
</comment>
<evidence type="ECO:0000259" key="8">
    <source>
        <dbReference type="Pfam" id="PF02897"/>
    </source>
</evidence>
<keyword evidence="4" id="KW-0645">Protease</keyword>
<evidence type="ECO:0000256" key="6">
    <source>
        <dbReference type="ARBA" id="ARBA00022825"/>
    </source>
</evidence>
<dbReference type="InterPro" id="IPR051167">
    <property type="entry name" value="Prolyl_oligopep/macrocyclase"/>
</dbReference>
<dbReference type="Pfam" id="PF00326">
    <property type="entry name" value="Peptidase_S9"/>
    <property type="match status" value="1"/>
</dbReference>
<dbReference type="GO" id="GO:0004252">
    <property type="term" value="F:serine-type endopeptidase activity"/>
    <property type="evidence" value="ECO:0007669"/>
    <property type="project" value="UniProtKB-EC"/>
</dbReference>
<dbReference type="PRINTS" id="PR00862">
    <property type="entry name" value="PROLIGOPTASE"/>
</dbReference>
<evidence type="ECO:0000256" key="3">
    <source>
        <dbReference type="ARBA" id="ARBA00011897"/>
    </source>
</evidence>
<dbReference type="PANTHER" id="PTHR42881:SF2">
    <property type="entry name" value="PROLYL ENDOPEPTIDASE"/>
    <property type="match status" value="1"/>
</dbReference>
<dbReference type="GO" id="GO:0070012">
    <property type="term" value="F:oligopeptidase activity"/>
    <property type="evidence" value="ECO:0007669"/>
    <property type="project" value="TreeGrafter"/>
</dbReference>
<evidence type="ECO:0000313" key="9">
    <source>
        <dbReference type="EMBL" id="TDQ48763.1"/>
    </source>
</evidence>
<evidence type="ECO:0000256" key="2">
    <source>
        <dbReference type="ARBA" id="ARBA00005228"/>
    </source>
</evidence>
<dbReference type="Gene3D" id="2.130.10.120">
    <property type="entry name" value="Prolyl oligopeptidase, N-terminal domain"/>
    <property type="match status" value="1"/>
</dbReference>
<dbReference type="InterPro" id="IPR001375">
    <property type="entry name" value="Peptidase_S9_cat"/>
</dbReference>
<evidence type="ECO:0000256" key="5">
    <source>
        <dbReference type="ARBA" id="ARBA00022801"/>
    </source>
</evidence>
<dbReference type="EC" id="3.4.21.26" evidence="3"/>
<dbReference type="SUPFAM" id="SSF50993">
    <property type="entry name" value="Peptidase/esterase 'gauge' domain"/>
    <property type="match status" value="1"/>
</dbReference>
<evidence type="ECO:0000256" key="1">
    <source>
        <dbReference type="ARBA" id="ARBA00001070"/>
    </source>
</evidence>
<dbReference type="PROSITE" id="PS00708">
    <property type="entry name" value="PRO_ENDOPEP_SER"/>
    <property type="match status" value="1"/>
</dbReference>
<name>A0A4R6USW3_9ACTN</name>
<dbReference type="PANTHER" id="PTHR42881">
    <property type="entry name" value="PROLYL ENDOPEPTIDASE"/>
    <property type="match status" value="1"/>
</dbReference>
<comment type="caution">
    <text evidence="9">The sequence shown here is derived from an EMBL/GenBank/DDBJ whole genome shotgun (WGS) entry which is preliminary data.</text>
</comment>
<organism evidence="9 10">
    <name type="scientific">Actinorugispora endophytica</name>
    <dbReference type="NCBI Taxonomy" id="1605990"/>
    <lineage>
        <taxon>Bacteria</taxon>
        <taxon>Bacillati</taxon>
        <taxon>Actinomycetota</taxon>
        <taxon>Actinomycetes</taxon>
        <taxon>Streptosporangiales</taxon>
        <taxon>Nocardiopsidaceae</taxon>
        <taxon>Actinorugispora</taxon>
    </lineage>
</organism>
<dbReference type="InterPro" id="IPR002471">
    <property type="entry name" value="Pept_S9_AS"/>
</dbReference>
<dbReference type="AlphaFoldDB" id="A0A4R6USW3"/>
<protein>
    <recommendedName>
        <fullName evidence="3">prolyl oligopeptidase</fullName>
        <ecNumber evidence="3">3.4.21.26</ecNumber>
    </recommendedName>
</protein>
<keyword evidence="6" id="KW-0720">Serine protease</keyword>
<comment type="similarity">
    <text evidence="2">Belongs to the peptidase S9A family.</text>
</comment>
<dbReference type="OrthoDB" id="9801421at2"/>
<keyword evidence="10" id="KW-1185">Reference proteome</keyword>
<dbReference type="Gene3D" id="3.40.50.1820">
    <property type="entry name" value="alpha/beta hydrolase"/>
    <property type="match status" value="1"/>
</dbReference>
<dbReference type="Proteomes" id="UP000295281">
    <property type="component" value="Unassembled WGS sequence"/>
</dbReference>
<accession>A0A4R6USW3</accession>
<dbReference type="EMBL" id="SNYN01000017">
    <property type="protein sequence ID" value="TDQ48763.1"/>
    <property type="molecule type" value="Genomic_DNA"/>
</dbReference>
<sequence length="704" mass="76346">MPNVRYPFAERQDLTENLHGRSVLDPYRWLEDTDSAATKEWAEAQDVLFAEAAHVWPATEWFGAQVQELLGAGYVGSPVWRGDRRLFVRRTADQEHGVLYTADPSGAERALIDPTALDPDGTTTLDSWVPDIEGRLLAYQLSEGGDEQSRLRVMDIATGEVVDGPIDRCSYSPIAWLPGGDAFYYVRRLAPGRVPENEEQYHRRVYLHRVGAPVDEDVLVFGEGRDKTEYFGVSVSRDGRWLTLTASPGTASRNDAWIADLTAGPLEAPVLTAIQEGVDAEVSPHVARDGLLYLFTDRDAPRGRLCVTDPTTPGYPNWRTLIATDPDAVLSDYAILDGAEPASPVLLVGWERHAVSEVGVHDLGTGERLGGLALPGLGSVGGLTTRPEGGFEAWFTYTDNTSPVSVHRYDARTGEVTPWASAPGTLDVPRVRTEQVTYTSRDGTPVRMLVVTPPDADGPLPTVLYGYGGFSISLTPSYSAAVLAWVRAGGAYAVASLRGGLEEGEEWHRGGMLGNKQNVFDDCHAAAEHLIASGVTAPGMLAVMGGSNGGLLVGAAVTQRPELYTAAVCSAPLLDMVRYERFGLGQLWSVEYGSAADPDALDWLLAYSPYHNVREGERYPATLFTVFDNDTRVDPLHARKMCAAMQHATAAPFERAPILLRREAEVGHSSRSISRSVRLSADQLAFLAHHTGLHVPAAVNHARG</sequence>
<dbReference type="InterPro" id="IPR023302">
    <property type="entry name" value="Pept_S9A_N"/>
</dbReference>
<dbReference type="InterPro" id="IPR029058">
    <property type="entry name" value="AB_hydrolase_fold"/>
</dbReference>
<dbReference type="GO" id="GO:0006508">
    <property type="term" value="P:proteolysis"/>
    <property type="evidence" value="ECO:0007669"/>
    <property type="project" value="UniProtKB-KW"/>
</dbReference>
<keyword evidence="5" id="KW-0378">Hydrolase</keyword>
<evidence type="ECO:0000259" key="7">
    <source>
        <dbReference type="Pfam" id="PF00326"/>
    </source>
</evidence>
<feature type="domain" description="Peptidase S9 prolyl oligopeptidase catalytic" evidence="7">
    <location>
        <begin position="477"/>
        <end position="692"/>
    </location>
</feature>
<gene>
    <name evidence="9" type="ORF">EV190_11718</name>
</gene>
<dbReference type="RefSeq" id="WP_133742584.1">
    <property type="nucleotide sequence ID" value="NZ_SNYN01000017.1"/>
</dbReference>
<dbReference type="InterPro" id="IPR002470">
    <property type="entry name" value="Peptidase_S9A"/>
</dbReference>
<evidence type="ECO:0000313" key="10">
    <source>
        <dbReference type="Proteomes" id="UP000295281"/>
    </source>
</evidence>